<evidence type="ECO:0000313" key="10">
    <source>
        <dbReference type="EMBL" id="CRK31464.1"/>
    </source>
</evidence>
<evidence type="ECO:0000256" key="2">
    <source>
        <dbReference type="ARBA" id="ARBA00005699"/>
    </source>
</evidence>
<dbReference type="AlphaFoldDB" id="A0A0G4MAZ4"/>
<dbReference type="STRING" id="100787.A0A0G4MAZ4"/>
<evidence type="ECO:0000256" key="8">
    <source>
        <dbReference type="ARBA" id="ARBA00023136"/>
    </source>
</evidence>
<dbReference type="GO" id="GO:0031966">
    <property type="term" value="C:mitochondrial membrane"/>
    <property type="evidence" value="ECO:0007669"/>
    <property type="project" value="UniProtKB-SubCell"/>
</dbReference>
<keyword evidence="8" id="KW-0472">Membrane</keyword>
<dbReference type="Pfam" id="PF04718">
    <property type="entry name" value="ATP-synt_G"/>
    <property type="match status" value="1"/>
</dbReference>
<evidence type="ECO:0000256" key="9">
    <source>
        <dbReference type="ARBA" id="ARBA00023310"/>
    </source>
</evidence>
<dbReference type="EMBL" id="CVQH01021751">
    <property type="protein sequence ID" value="CRK31464.1"/>
    <property type="molecule type" value="Genomic_DNA"/>
</dbReference>
<comment type="similarity">
    <text evidence="2">Belongs to the ATPase g subunit family.</text>
</comment>
<protein>
    <submittedName>
        <fullName evidence="10">Uncharacterized protein</fullName>
    </submittedName>
</protein>
<gene>
    <name evidence="10" type="ORF">BN1708_005466</name>
</gene>
<evidence type="ECO:0000256" key="7">
    <source>
        <dbReference type="ARBA" id="ARBA00023128"/>
    </source>
</evidence>
<evidence type="ECO:0000256" key="5">
    <source>
        <dbReference type="ARBA" id="ARBA00022781"/>
    </source>
</evidence>
<dbReference type="GO" id="GO:0045259">
    <property type="term" value="C:proton-transporting ATP synthase complex"/>
    <property type="evidence" value="ECO:0007669"/>
    <property type="project" value="UniProtKB-KW"/>
</dbReference>
<proteinExistence type="inferred from homology"/>
<dbReference type="InterPro" id="IPR006808">
    <property type="entry name" value="ATP_synth_F0_gsu_mt"/>
</dbReference>
<keyword evidence="5" id="KW-0375">Hydrogen ion transport</keyword>
<keyword evidence="9" id="KW-0066">ATP synthesis</keyword>
<keyword evidence="4" id="KW-0138">CF(0)</keyword>
<evidence type="ECO:0000256" key="3">
    <source>
        <dbReference type="ARBA" id="ARBA00022448"/>
    </source>
</evidence>
<organism evidence="10 11">
    <name type="scientific">Verticillium longisporum</name>
    <name type="common">Verticillium dahliae var. longisporum</name>
    <dbReference type="NCBI Taxonomy" id="100787"/>
    <lineage>
        <taxon>Eukaryota</taxon>
        <taxon>Fungi</taxon>
        <taxon>Dikarya</taxon>
        <taxon>Ascomycota</taxon>
        <taxon>Pezizomycotina</taxon>
        <taxon>Sordariomycetes</taxon>
        <taxon>Hypocreomycetidae</taxon>
        <taxon>Glomerellales</taxon>
        <taxon>Plectosphaerellaceae</taxon>
        <taxon>Verticillium</taxon>
    </lineage>
</organism>
<reference evidence="10 11" key="1">
    <citation type="submission" date="2015-05" db="EMBL/GenBank/DDBJ databases">
        <authorList>
            <person name="Wang D.B."/>
            <person name="Wang M."/>
        </authorList>
    </citation>
    <scope>NUCLEOTIDE SEQUENCE [LARGE SCALE GENOMIC DNA]</scope>
    <source>
        <strain evidence="10">VL1</strain>
    </source>
</reference>
<keyword evidence="3" id="KW-0813">Transport</keyword>
<name>A0A0G4MAZ4_VERLO</name>
<keyword evidence="6" id="KW-0406">Ion transport</keyword>
<keyword evidence="7" id="KW-0496">Mitochondrion</keyword>
<dbReference type="GO" id="GO:0015986">
    <property type="term" value="P:proton motive force-driven ATP synthesis"/>
    <property type="evidence" value="ECO:0007669"/>
    <property type="project" value="InterPro"/>
</dbReference>
<evidence type="ECO:0000256" key="1">
    <source>
        <dbReference type="ARBA" id="ARBA00004325"/>
    </source>
</evidence>
<comment type="subcellular location">
    <subcellularLocation>
        <location evidence="1">Mitochondrion membrane</location>
    </subcellularLocation>
</comment>
<evidence type="ECO:0000256" key="4">
    <source>
        <dbReference type="ARBA" id="ARBA00022547"/>
    </source>
</evidence>
<dbReference type="GO" id="GO:0015078">
    <property type="term" value="F:proton transmembrane transporter activity"/>
    <property type="evidence" value="ECO:0007669"/>
    <property type="project" value="InterPro"/>
</dbReference>
<evidence type="ECO:0000256" key="6">
    <source>
        <dbReference type="ARBA" id="ARBA00023065"/>
    </source>
</evidence>
<accession>A0A0G4MAZ4</accession>
<evidence type="ECO:0000313" key="11">
    <source>
        <dbReference type="Proteomes" id="UP000044602"/>
    </source>
</evidence>
<keyword evidence="11" id="KW-1185">Reference proteome</keyword>
<dbReference type="PANTHER" id="PTHR12386">
    <property type="entry name" value="ATP SYNTHASE SUBUNIT"/>
    <property type="match status" value="1"/>
</dbReference>
<dbReference type="Proteomes" id="UP000044602">
    <property type="component" value="Unassembled WGS sequence"/>
</dbReference>
<sequence>MSAVAARPVLRSAALRNTRLPSRIAARFESSTTQKAADAAKEQASNIQSKASEGLSRISSSAGPAIAGAAKGVANALGKVGGRTGRVIAFVEKQVPFVVYYSKVGLEVSKIVFRGQKMAPPPIATFQSYAQNALQSAKNPGALFSSASQTAQSAAQSAAQQPAAAAQRLRGINTATLVTVGVVAAECLGFFTIGEMIGRFKLVGYHGETGAAHH</sequence>